<dbReference type="InterPro" id="IPR004932">
    <property type="entry name" value="Rer1"/>
</dbReference>
<keyword evidence="4 7" id="KW-1133">Transmembrane helix</keyword>
<evidence type="ECO:0000256" key="2">
    <source>
        <dbReference type="ARBA" id="ARBA00006070"/>
    </source>
</evidence>
<dbReference type="InterPro" id="IPR029063">
    <property type="entry name" value="SAM-dependent_MTases_sf"/>
</dbReference>
<dbReference type="AlphaFoldDB" id="A0A9P5RTZ3"/>
<dbReference type="PANTHER" id="PTHR10743:SF0">
    <property type="entry name" value="PROTEIN RER1"/>
    <property type="match status" value="1"/>
</dbReference>
<dbReference type="SUPFAM" id="SSF53335">
    <property type="entry name" value="S-adenosyl-L-methionine-dependent methyltransferases"/>
    <property type="match status" value="1"/>
</dbReference>
<keyword evidence="3 7" id="KW-0812">Transmembrane</keyword>
<comment type="caution">
    <text evidence="8">The sequence shown here is derived from an EMBL/GenBank/DDBJ whole genome shotgun (WGS) entry which is preliminary data.</text>
</comment>
<feature type="transmembrane region" description="Helical" evidence="7">
    <location>
        <begin position="473"/>
        <end position="489"/>
    </location>
</feature>
<sequence length="627" mass="70901">MDSSSSPSSSSSSNQHRQACKLYHYVSIQQTVTVKVLELLDADFGLYVWPSALVLAEYIFHRLNMFTGTMDDPKIILELGAGTALPSLLLAKATTPGSTVLITTDRPNAPHILDNIQRAYQENHISWSVDQQQQQQQHYRIMIRSLGWGDFTLASSLNPDGGLLQLLKDVSATDQVKEGITSPGKIDLILGSDTFYNPPDFEPLLSTVSYIINRHNPNCVFLTTYQDRSAKRNIDHLLEKWGLEGRVIEWEAFDFDMSKFISDDTAKGDSGMSIEEKEDEDEFWGSVSEGVSEQQDQNDEDPKLEEEDEGEDEDEDEGDRRLRLAKEDIGRTMSSPKVRSTAKSALALVDYSSGSDSEGKDEDDCVTKESVVDSVSESEAEQAYTHRMGDGGSLSSVHFLWICKRGRGDDAFAAWTHSNNTVDWRTSEAIKPSSTMNSDAPEEGNAFWAQKSALEQRYQAILDKATPHTKERWAFTGVVLLIYFIRVFIAQGWYIVTYALGIYLLNLFLAFLQPKIDPSLEMDMEADSVEEGGPVLPTRSDDEFRPFVRRLPEFKFWHSATRSIVIAFFCTLFRVFDIPVFWPILLVYFCILFTLTMKRQIKHMIKYRYIPFNIGKKSYGGGNKSFS</sequence>
<evidence type="ECO:0000313" key="8">
    <source>
        <dbReference type="EMBL" id="KAF9143726.1"/>
    </source>
</evidence>
<proteinExistence type="inferred from homology"/>
<evidence type="ECO:0000256" key="7">
    <source>
        <dbReference type="SAM" id="Phobius"/>
    </source>
</evidence>
<name>A0A9P5RTZ3_9FUNG</name>
<dbReference type="Gene3D" id="3.40.50.150">
    <property type="entry name" value="Vaccinia Virus protein VP39"/>
    <property type="match status" value="1"/>
</dbReference>
<feature type="compositionally biased region" description="Acidic residues" evidence="6">
    <location>
        <begin position="296"/>
        <end position="317"/>
    </location>
</feature>
<dbReference type="GO" id="GO:0006621">
    <property type="term" value="P:protein retention in ER lumen"/>
    <property type="evidence" value="ECO:0007669"/>
    <property type="project" value="TreeGrafter"/>
</dbReference>
<dbReference type="InterPro" id="IPR019410">
    <property type="entry name" value="Methyltransf_16"/>
</dbReference>
<keyword evidence="9" id="KW-1185">Reference proteome</keyword>
<dbReference type="GO" id="GO:0000139">
    <property type="term" value="C:Golgi membrane"/>
    <property type="evidence" value="ECO:0007669"/>
    <property type="project" value="TreeGrafter"/>
</dbReference>
<feature type="transmembrane region" description="Helical" evidence="7">
    <location>
        <begin position="495"/>
        <end position="512"/>
    </location>
</feature>
<evidence type="ECO:0000256" key="4">
    <source>
        <dbReference type="ARBA" id="ARBA00022989"/>
    </source>
</evidence>
<accession>A0A9P5RTZ3</accession>
<gene>
    <name evidence="8" type="ORF">BG015_000345</name>
</gene>
<dbReference type="Pfam" id="PF03248">
    <property type="entry name" value="Rer1"/>
    <property type="match status" value="1"/>
</dbReference>
<dbReference type="GO" id="GO:0006890">
    <property type="term" value="P:retrograde vesicle-mediated transport, Golgi to endoplasmic reticulum"/>
    <property type="evidence" value="ECO:0007669"/>
    <property type="project" value="TreeGrafter"/>
</dbReference>
<evidence type="ECO:0000313" key="9">
    <source>
        <dbReference type="Proteomes" id="UP000748756"/>
    </source>
</evidence>
<comment type="similarity">
    <text evidence="2">Belongs to the RER1 family.</text>
</comment>
<dbReference type="EMBL" id="JAAAUQ010001050">
    <property type="protein sequence ID" value="KAF9143726.1"/>
    <property type="molecule type" value="Genomic_DNA"/>
</dbReference>
<feature type="transmembrane region" description="Helical" evidence="7">
    <location>
        <begin position="580"/>
        <end position="597"/>
    </location>
</feature>
<dbReference type="PANTHER" id="PTHR10743">
    <property type="entry name" value="PROTEIN RER1"/>
    <property type="match status" value="1"/>
</dbReference>
<evidence type="ECO:0008006" key="10">
    <source>
        <dbReference type="Google" id="ProtNLM"/>
    </source>
</evidence>
<evidence type="ECO:0000256" key="1">
    <source>
        <dbReference type="ARBA" id="ARBA00004141"/>
    </source>
</evidence>
<reference evidence="8" key="1">
    <citation type="journal article" date="2020" name="Fungal Divers.">
        <title>Resolving the Mortierellaceae phylogeny through synthesis of multi-gene phylogenetics and phylogenomics.</title>
        <authorList>
            <person name="Vandepol N."/>
            <person name="Liber J."/>
            <person name="Desiro A."/>
            <person name="Na H."/>
            <person name="Kennedy M."/>
            <person name="Barry K."/>
            <person name="Grigoriev I.V."/>
            <person name="Miller A.N."/>
            <person name="O'Donnell K."/>
            <person name="Stajich J.E."/>
            <person name="Bonito G."/>
        </authorList>
    </citation>
    <scope>NUCLEOTIDE SEQUENCE</scope>
    <source>
        <strain evidence="8">NRRL 6426</strain>
    </source>
</reference>
<feature type="region of interest" description="Disordered" evidence="6">
    <location>
        <begin position="264"/>
        <end position="320"/>
    </location>
</feature>
<evidence type="ECO:0000256" key="3">
    <source>
        <dbReference type="ARBA" id="ARBA00022692"/>
    </source>
</evidence>
<keyword evidence="5 7" id="KW-0472">Membrane</keyword>
<dbReference type="Pfam" id="PF10294">
    <property type="entry name" value="Methyltransf_16"/>
    <property type="match status" value="1"/>
</dbReference>
<dbReference type="Proteomes" id="UP000748756">
    <property type="component" value="Unassembled WGS sequence"/>
</dbReference>
<organism evidence="8 9">
    <name type="scientific">Linnemannia schmuckeri</name>
    <dbReference type="NCBI Taxonomy" id="64567"/>
    <lineage>
        <taxon>Eukaryota</taxon>
        <taxon>Fungi</taxon>
        <taxon>Fungi incertae sedis</taxon>
        <taxon>Mucoromycota</taxon>
        <taxon>Mortierellomycotina</taxon>
        <taxon>Mortierellomycetes</taxon>
        <taxon>Mortierellales</taxon>
        <taxon>Mortierellaceae</taxon>
        <taxon>Linnemannia</taxon>
    </lineage>
</organism>
<dbReference type="OrthoDB" id="407325at2759"/>
<evidence type="ECO:0000256" key="5">
    <source>
        <dbReference type="ARBA" id="ARBA00023136"/>
    </source>
</evidence>
<comment type="subcellular location">
    <subcellularLocation>
        <location evidence="1">Membrane</location>
        <topology evidence="1">Multi-pass membrane protein</topology>
    </subcellularLocation>
</comment>
<evidence type="ECO:0000256" key="6">
    <source>
        <dbReference type="SAM" id="MobiDB-lite"/>
    </source>
</evidence>
<protein>
    <recommendedName>
        <fullName evidence="10">Protein RER1</fullName>
    </recommendedName>
</protein>
<dbReference type="GO" id="GO:0005783">
    <property type="term" value="C:endoplasmic reticulum"/>
    <property type="evidence" value="ECO:0007669"/>
    <property type="project" value="GOC"/>
</dbReference>